<proteinExistence type="predicted"/>
<protein>
    <submittedName>
        <fullName evidence="5">GntR family transcriptional regulator</fullName>
    </submittedName>
</protein>
<dbReference type="SMART" id="SM00345">
    <property type="entry name" value="HTH_GNTR"/>
    <property type="match status" value="1"/>
</dbReference>
<keyword evidence="2" id="KW-0238">DNA-binding</keyword>
<keyword evidence="3" id="KW-0804">Transcription</keyword>
<dbReference type="PANTHER" id="PTHR43537:SF49">
    <property type="entry name" value="TRANSCRIPTIONAL REGULATORY PROTEIN"/>
    <property type="match status" value="1"/>
</dbReference>
<dbReference type="InterPro" id="IPR036390">
    <property type="entry name" value="WH_DNA-bd_sf"/>
</dbReference>
<evidence type="ECO:0000313" key="5">
    <source>
        <dbReference type="EMBL" id="MBC5767887.1"/>
    </source>
</evidence>
<reference evidence="5" key="1">
    <citation type="submission" date="2020-08" db="EMBL/GenBank/DDBJ databases">
        <title>Ramlibacter sp. GTP1 16S ribosomal RNA gene genome sequencing and assembly.</title>
        <authorList>
            <person name="Kang M."/>
        </authorList>
    </citation>
    <scope>NUCLEOTIDE SEQUENCE</scope>
    <source>
        <strain evidence="5">GTP1</strain>
    </source>
</reference>
<dbReference type="InterPro" id="IPR036388">
    <property type="entry name" value="WH-like_DNA-bd_sf"/>
</dbReference>
<dbReference type="PRINTS" id="PR00035">
    <property type="entry name" value="HTHGNTR"/>
</dbReference>
<dbReference type="GO" id="GO:0043565">
    <property type="term" value="F:sequence-specific DNA binding"/>
    <property type="evidence" value="ECO:0007669"/>
    <property type="project" value="InterPro"/>
</dbReference>
<dbReference type="SMART" id="SM00895">
    <property type="entry name" value="FCD"/>
    <property type="match status" value="1"/>
</dbReference>
<feature type="domain" description="HTH gntR-type" evidence="4">
    <location>
        <begin position="13"/>
        <end position="79"/>
    </location>
</feature>
<evidence type="ECO:0000256" key="3">
    <source>
        <dbReference type="ARBA" id="ARBA00023163"/>
    </source>
</evidence>
<dbReference type="SUPFAM" id="SSF48008">
    <property type="entry name" value="GntR ligand-binding domain-like"/>
    <property type="match status" value="1"/>
</dbReference>
<dbReference type="InterPro" id="IPR000524">
    <property type="entry name" value="Tscrpt_reg_HTH_GntR"/>
</dbReference>
<dbReference type="GO" id="GO:0003700">
    <property type="term" value="F:DNA-binding transcription factor activity"/>
    <property type="evidence" value="ECO:0007669"/>
    <property type="project" value="InterPro"/>
</dbReference>
<evidence type="ECO:0000256" key="1">
    <source>
        <dbReference type="ARBA" id="ARBA00023015"/>
    </source>
</evidence>
<dbReference type="Gene3D" id="1.20.120.530">
    <property type="entry name" value="GntR ligand-binding domain-like"/>
    <property type="match status" value="1"/>
</dbReference>
<dbReference type="PANTHER" id="PTHR43537">
    <property type="entry name" value="TRANSCRIPTIONAL REGULATOR, GNTR FAMILY"/>
    <property type="match status" value="1"/>
</dbReference>
<evidence type="ECO:0000259" key="4">
    <source>
        <dbReference type="PROSITE" id="PS50949"/>
    </source>
</evidence>
<name>A0A923S898_9BURK</name>
<dbReference type="InterPro" id="IPR000485">
    <property type="entry name" value="AsnC-type_HTH_dom"/>
</dbReference>
<evidence type="ECO:0000256" key="2">
    <source>
        <dbReference type="ARBA" id="ARBA00023125"/>
    </source>
</evidence>
<dbReference type="PROSITE" id="PS50949">
    <property type="entry name" value="HTH_GNTR"/>
    <property type="match status" value="1"/>
</dbReference>
<gene>
    <name evidence="5" type="ORF">H8R02_25720</name>
</gene>
<evidence type="ECO:0000313" key="6">
    <source>
        <dbReference type="Proteomes" id="UP000596827"/>
    </source>
</evidence>
<dbReference type="InterPro" id="IPR011711">
    <property type="entry name" value="GntR_C"/>
</dbReference>
<dbReference type="EMBL" id="JACORU010000013">
    <property type="protein sequence ID" value="MBC5767887.1"/>
    <property type="molecule type" value="Genomic_DNA"/>
</dbReference>
<dbReference type="Pfam" id="PF07729">
    <property type="entry name" value="FCD"/>
    <property type="match status" value="1"/>
</dbReference>
<sequence length="223" mass="24613">MTGEELPRPLRKGSRVGIVCETITNAIREGKLRPGERLREHELAEWLGVSRTPIREALKRLEVQGLVNPAADGMMVTTLSPQQVTELYTAWAELEGVAARQAALHARPADIRLMRSICEQWSPDLTPERLGTLNHRLHQAIYAASCNTFLQRSLEGIENAVALLGVQTYTYAQRREVAGAEHLAIVDAIARRDAEAASAAASSHIEQAEKIRFLVVGQRPPTL</sequence>
<organism evidence="5 6">
    <name type="scientific">Ramlibacter albus</name>
    <dbReference type="NCBI Taxonomy" id="2079448"/>
    <lineage>
        <taxon>Bacteria</taxon>
        <taxon>Pseudomonadati</taxon>
        <taxon>Pseudomonadota</taxon>
        <taxon>Betaproteobacteria</taxon>
        <taxon>Burkholderiales</taxon>
        <taxon>Comamonadaceae</taxon>
        <taxon>Ramlibacter</taxon>
    </lineage>
</organism>
<dbReference type="SUPFAM" id="SSF46785">
    <property type="entry name" value="Winged helix' DNA-binding domain"/>
    <property type="match status" value="1"/>
</dbReference>
<dbReference type="AlphaFoldDB" id="A0A923S898"/>
<dbReference type="Proteomes" id="UP000596827">
    <property type="component" value="Unassembled WGS sequence"/>
</dbReference>
<dbReference type="InterPro" id="IPR008920">
    <property type="entry name" value="TF_FadR/GntR_C"/>
</dbReference>
<dbReference type="Pfam" id="PF00392">
    <property type="entry name" value="GntR"/>
    <property type="match status" value="1"/>
</dbReference>
<dbReference type="PRINTS" id="PR00033">
    <property type="entry name" value="HTHASNC"/>
</dbReference>
<dbReference type="Gene3D" id="1.10.10.10">
    <property type="entry name" value="Winged helix-like DNA-binding domain superfamily/Winged helix DNA-binding domain"/>
    <property type="match status" value="1"/>
</dbReference>
<keyword evidence="1" id="KW-0805">Transcription regulation</keyword>
<dbReference type="CDD" id="cd07377">
    <property type="entry name" value="WHTH_GntR"/>
    <property type="match status" value="1"/>
</dbReference>
<keyword evidence="6" id="KW-1185">Reference proteome</keyword>
<comment type="caution">
    <text evidence="5">The sequence shown here is derived from an EMBL/GenBank/DDBJ whole genome shotgun (WGS) entry which is preliminary data.</text>
</comment>
<accession>A0A923S898</accession>
<dbReference type="RefSeq" id="WP_187084374.1">
    <property type="nucleotide sequence ID" value="NZ_JACORU010000013.1"/>
</dbReference>